<feature type="region of interest" description="Disordered" evidence="1">
    <location>
        <begin position="1"/>
        <end position="32"/>
    </location>
</feature>
<dbReference type="Proteomes" id="UP000070544">
    <property type="component" value="Unassembled WGS sequence"/>
</dbReference>
<name>A0A139A1S2_GONPJ</name>
<evidence type="ECO:0000256" key="1">
    <source>
        <dbReference type="SAM" id="MobiDB-lite"/>
    </source>
</evidence>
<evidence type="ECO:0000313" key="3">
    <source>
        <dbReference type="Proteomes" id="UP000070544"/>
    </source>
</evidence>
<dbReference type="GO" id="GO:0004860">
    <property type="term" value="F:protein kinase inhibitor activity"/>
    <property type="evidence" value="ECO:0007669"/>
    <property type="project" value="TreeGrafter"/>
</dbReference>
<dbReference type="OrthoDB" id="10067079at2759"/>
<feature type="compositionally biased region" description="Gly residues" evidence="1">
    <location>
        <begin position="157"/>
        <end position="170"/>
    </location>
</feature>
<feature type="compositionally biased region" description="Basic and acidic residues" evidence="1">
    <location>
        <begin position="246"/>
        <end position="256"/>
    </location>
</feature>
<organism evidence="2 3">
    <name type="scientific">Gonapodya prolifera (strain JEL478)</name>
    <name type="common">Monoblepharis prolifera</name>
    <dbReference type="NCBI Taxonomy" id="1344416"/>
    <lineage>
        <taxon>Eukaryota</taxon>
        <taxon>Fungi</taxon>
        <taxon>Fungi incertae sedis</taxon>
        <taxon>Chytridiomycota</taxon>
        <taxon>Chytridiomycota incertae sedis</taxon>
        <taxon>Monoblepharidomycetes</taxon>
        <taxon>Monoblepharidales</taxon>
        <taxon>Gonapodyaceae</taxon>
        <taxon>Gonapodya</taxon>
    </lineage>
</organism>
<feature type="region of interest" description="Disordered" evidence="1">
    <location>
        <begin position="63"/>
        <end position="102"/>
    </location>
</feature>
<dbReference type="AlphaFoldDB" id="A0A139A1S2"/>
<feature type="compositionally biased region" description="Basic and acidic residues" evidence="1">
    <location>
        <begin position="186"/>
        <end position="196"/>
    </location>
</feature>
<feature type="compositionally biased region" description="Polar residues" evidence="1">
    <location>
        <begin position="226"/>
        <end position="241"/>
    </location>
</feature>
<feature type="compositionally biased region" description="Basic residues" evidence="1">
    <location>
        <begin position="145"/>
        <end position="156"/>
    </location>
</feature>
<feature type="compositionally biased region" description="Basic and acidic residues" evidence="1">
    <location>
        <begin position="1"/>
        <end position="10"/>
    </location>
</feature>
<sequence>MSTIDNDRSVQRKRRRGDGDGDAEGDADAKADAKVEKLVLRTNDPTEAQRVKLENLFRRIEKPINLPNPAPSELRPLRPPPEFVRNIPGSSAGAGSGEFHIYRHLRRKEMARVERMDEEARKEYLDQQYAERQAFLRSQDEERTAKRRAKRKKRKQGGGGKGGEGSGQGQGVPSDAEGSDESEGDGDIKGDKEKKNAAGAGPEGSKDASMPDVDANPDETVEGPSLPSSYTSQSAGQSTVESGGPDDAKRTADLRDSSNQAPDVGPVLTEPAPVVQQPVRTTARFKPIKVVEEEPEW</sequence>
<dbReference type="Pfam" id="PF06658">
    <property type="entry name" value="DUF1168"/>
    <property type="match status" value="1"/>
</dbReference>
<accession>A0A139A1S2</accession>
<dbReference type="InterPro" id="IPR009548">
    <property type="entry name" value="Prkrip1"/>
</dbReference>
<dbReference type="PANTHER" id="PTHR13507:SF0">
    <property type="entry name" value="PRKR-INTERACTING PROTEIN 1"/>
    <property type="match status" value="1"/>
</dbReference>
<protein>
    <submittedName>
        <fullName evidence="2">DUF1168-domain-containing protein</fullName>
    </submittedName>
</protein>
<dbReference type="STRING" id="1344416.A0A139A1S2"/>
<dbReference type="PANTHER" id="PTHR13507">
    <property type="entry name" value="PRKR-INTERACTING PROTEIN 1"/>
    <property type="match status" value="1"/>
</dbReference>
<evidence type="ECO:0000313" key="2">
    <source>
        <dbReference type="EMBL" id="KXS10712.1"/>
    </source>
</evidence>
<feature type="region of interest" description="Disordered" evidence="1">
    <location>
        <begin position="133"/>
        <end position="275"/>
    </location>
</feature>
<dbReference type="GO" id="GO:0003725">
    <property type="term" value="F:double-stranded RNA binding"/>
    <property type="evidence" value="ECO:0007669"/>
    <property type="project" value="InterPro"/>
</dbReference>
<dbReference type="EMBL" id="KQ965816">
    <property type="protein sequence ID" value="KXS10712.1"/>
    <property type="molecule type" value="Genomic_DNA"/>
</dbReference>
<dbReference type="GO" id="GO:0019901">
    <property type="term" value="F:protein kinase binding"/>
    <property type="evidence" value="ECO:0007669"/>
    <property type="project" value="TreeGrafter"/>
</dbReference>
<keyword evidence="3" id="KW-1185">Reference proteome</keyword>
<reference evidence="2 3" key="1">
    <citation type="journal article" date="2015" name="Genome Biol. Evol.">
        <title>Phylogenomic analyses indicate that early fungi evolved digesting cell walls of algal ancestors of land plants.</title>
        <authorList>
            <person name="Chang Y."/>
            <person name="Wang S."/>
            <person name="Sekimoto S."/>
            <person name="Aerts A.L."/>
            <person name="Choi C."/>
            <person name="Clum A."/>
            <person name="LaButti K.M."/>
            <person name="Lindquist E.A."/>
            <person name="Yee Ngan C."/>
            <person name="Ohm R.A."/>
            <person name="Salamov A.A."/>
            <person name="Grigoriev I.V."/>
            <person name="Spatafora J.W."/>
            <person name="Berbee M.L."/>
        </authorList>
    </citation>
    <scope>NUCLEOTIDE SEQUENCE [LARGE SCALE GENOMIC DNA]</scope>
    <source>
        <strain evidence="2 3">JEL478</strain>
    </source>
</reference>
<proteinExistence type="predicted"/>
<dbReference type="GO" id="GO:0005730">
    <property type="term" value="C:nucleolus"/>
    <property type="evidence" value="ECO:0007669"/>
    <property type="project" value="TreeGrafter"/>
</dbReference>
<gene>
    <name evidence="2" type="ORF">M427DRAFT_61659</name>
</gene>